<protein>
    <submittedName>
        <fullName evidence="6">Uncharacterized protein</fullName>
    </submittedName>
</protein>
<feature type="coiled-coil region" evidence="4">
    <location>
        <begin position="156"/>
        <end position="183"/>
    </location>
</feature>
<proteinExistence type="predicted"/>
<dbReference type="InterPro" id="IPR011990">
    <property type="entry name" value="TPR-like_helical_dom_sf"/>
</dbReference>
<organism evidence="6 7">
    <name type="scientific">Cymbomonas tetramitiformis</name>
    <dbReference type="NCBI Taxonomy" id="36881"/>
    <lineage>
        <taxon>Eukaryota</taxon>
        <taxon>Viridiplantae</taxon>
        <taxon>Chlorophyta</taxon>
        <taxon>Pyramimonadophyceae</taxon>
        <taxon>Pyramimonadales</taxon>
        <taxon>Pyramimonadaceae</taxon>
        <taxon>Cymbomonas</taxon>
    </lineage>
</organism>
<dbReference type="SMART" id="SM00028">
    <property type="entry name" value="TPR"/>
    <property type="match status" value="5"/>
</dbReference>
<dbReference type="PROSITE" id="PS50005">
    <property type="entry name" value="TPR"/>
    <property type="match status" value="1"/>
</dbReference>
<dbReference type="SUPFAM" id="SSF48452">
    <property type="entry name" value="TPR-like"/>
    <property type="match status" value="2"/>
</dbReference>
<evidence type="ECO:0000256" key="4">
    <source>
        <dbReference type="SAM" id="Coils"/>
    </source>
</evidence>
<keyword evidence="7" id="KW-1185">Reference proteome</keyword>
<dbReference type="InterPro" id="IPR019734">
    <property type="entry name" value="TPR_rpt"/>
</dbReference>
<comment type="caution">
    <text evidence="6">The sequence shown here is derived from an EMBL/GenBank/DDBJ whole genome shotgun (WGS) entry which is preliminary data.</text>
</comment>
<sequence length="439" mass="49456">MFKWERQSRKHFAEQKHLKAQAEQDSKIEETLPEPEDGKEAKAYGVSAFQSGNFEIAARYFQKALDFGDIDDVAGLHSNRSAALLRAGLPKEAVEEANLIIQLRPDWSKGFFRRGEAYSALQNFHEALQDFEGARELQGSPSDPVLEGKITSTQEAVQQQSALAKLQEEMRAAELAADDREREPRVKELMQEAQALFAQADLQAAATCLKQALKLEPSYFQAASQLGMLLHHLGREEEALHYFKLSITYEKGFMSGYVMTGGMLETLGRLAEAENIYRKGLRTFFDDSGCWVACAAVLIKQGKLQEGIELLREARQGGPEGKFHKPAADPQLNFLLGYMLHLKGYLSEPTALYLRVCSEGAQLPWMYVLARAQHASRDCAPAEAIVRRMADLRRTDRPHFLRELSILNWTMDLPQWDVLGNKVQAALHRSADPTYRSPR</sequence>
<evidence type="ECO:0000256" key="3">
    <source>
        <dbReference type="PROSITE-ProRule" id="PRU00339"/>
    </source>
</evidence>
<keyword evidence="1" id="KW-0677">Repeat</keyword>
<keyword evidence="2 3" id="KW-0802">TPR repeat</keyword>
<dbReference type="Gene3D" id="1.25.40.10">
    <property type="entry name" value="Tetratricopeptide repeat domain"/>
    <property type="match status" value="2"/>
</dbReference>
<gene>
    <name evidence="6" type="ORF">CYMTET_35988</name>
</gene>
<dbReference type="Proteomes" id="UP001190700">
    <property type="component" value="Unassembled WGS sequence"/>
</dbReference>
<dbReference type="Pfam" id="PF13432">
    <property type="entry name" value="TPR_16"/>
    <property type="match status" value="2"/>
</dbReference>
<feature type="region of interest" description="Disordered" evidence="5">
    <location>
        <begin position="1"/>
        <end position="39"/>
    </location>
</feature>
<evidence type="ECO:0000313" key="7">
    <source>
        <dbReference type="Proteomes" id="UP001190700"/>
    </source>
</evidence>
<dbReference type="PANTHER" id="PTHR22904:SF523">
    <property type="entry name" value="STRESS-INDUCED-PHOSPHOPROTEIN 1"/>
    <property type="match status" value="1"/>
</dbReference>
<evidence type="ECO:0000256" key="2">
    <source>
        <dbReference type="ARBA" id="ARBA00022803"/>
    </source>
</evidence>
<dbReference type="AlphaFoldDB" id="A0AAE0F848"/>
<dbReference type="EMBL" id="LGRX02023170">
    <property type="protein sequence ID" value="KAK3254817.1"/>
    <property type="molecule type" value="Genomic_DNA"/>
</dbReference>
<name>A0AAE0F848_9CHLO</name>
<accession>A0AAE0F848</accession>
<keyword evidence="4" id="KW-0175">Coiled coil</keyword>
<evidence type="ECO:0000313" key="6">
    <source>
        <dbReference type="EMBL" id="KAK3254817.1"/>
    </source>
</evidence>
<evidence type="ECO:0000256" key="5">
    <source>
        <dbReference type="SAM" id="MobiDB-lite"/>
    </source>
</evidence>
<evidence type="ECO:0000256" key="1">
    <source>
        <dbReference type="ARBA" id="ARBA00022737"/>
    </source>
</evidence>
<dbReference type="PANTHER" id="PTHR22904">
    <property type="entry name" value="TPR REPEAT CONTAINING PROTEIN"/>
    <property type="match status" value="1"/>
</dbReference>
<reference evidence="6 7" key="1">
    <citation type="journal article" date="2015" name="Genome Biol. Evol.">
        <title>Comparative Genomics of a Bacterivorous Green Alga Reveals Evolutionary Causalities and Consequences of Phago-Mixotrophic Mode of Nutrition.</title>
        <authorList>
            <person name="Burns J.A."/>
            <person name="Paasch A."/>
            <person name="Narechania A."/>
            <person name="Kim E."/>
        </authorList>
    </citation>
    <scope>NUCLEOTIDE SEQUENCE [LARGE SCALE GENOMIC DNA]</scope>
    <source>
        <strain evidence="6 7">PLY_AMNH</strain>
    </source>
</reference>
<feature type="repeat" description="TPR" evidence="3">
    <location>
        <begin position="108"/>
        <end position="141"/>
    </location>
</feature>
<dbReference type="GO" id="GO:0051879">
    <property type="term" value="F:Hsp90 protein binding"/>
    <property type="evidence" value="ECO:0007669"/>
    <property type="project" value="TreeGrafter"/>
</dbReference>